<evidence type="ECO:0000313" key="2">
    <source>
        <dbReference type="Proteomes" id="UP001432322"/>
    </source>
</evidence>
<gene>
    <name evidence="1" type="ORF">PFISCL1PPCAC_5128</name>
</gene>
<keyword evidence="2" id="KW-1185">Reference proteome</keyword>
<evidence type="ECO:0000313" key="1">
    <source>
        <dbReference type="EMBL" id="GMT13831.1"/>
    </source>
</evidence>
<reference evidence="1" key="1">
    <citation type="submission" date="2023-10" db="EMBL/GenBank/DDBJ databases">
        <title>Genome assembly of Pristionchus species.</title>
        <authorList>
            <person name="Yoshida K."/>
            <person name="Sommer R.J."/>
        </authorList>
    </citation>
    <scope>NUCLEOTIDE SEQUENCE</scope>
    <source>
        <strain evidence="1">RS5133</strain>
    </source>
</reference>
<name>A0AAV5V2L5_9BILA</name>
<comment type="caution">
    <text evidence="1">The sequence shown here is derived from an EMBL/GenBank/DDBJ whole genome shotgun (WGS) entry which is preliminary data.</text>
</comment>
<dbReference type="AlphaFoldDB" id="A0AAV5V2L5"/>
<protein>
    <submittedName>
        <fullName evidence="1">Uncharacterized protein</fullName>
    </submittedName>
</protein>
<feature type="non-terminal residue" evidence="1">
    <location>
        <position position="107"/>
    </location>
</feature>
<feature type="non-terminal residue" evidence="1">
    <location>
        <position position="1"/>
    </location>
</feature>
<accession>A0AAV5V2L5</accession>
<organism evidence="1 2">
    <name type="scientific">Pristionchus fissidentatus</name>
    <dbReference type="NCBI Taxonomy" id="1538716"/>
    <lineage>
        <taxon>Eukaryota</taxon>
        <taxon>Metazoa</taxon>
        <taxon>Ecdysozoa</taxon>
        <taxon>Nematoda</taxon>
        <taxon>Chromadorea</taxon>
        <taxon>Rhabditida</taxon>
        <taxon>Rhabditina</taxon>
        <taxon>Diplogasteromorpha</taxon>
        <taxon>Diplogasteroidea</taxon>
        <taxon>Neodiplogasteridae</taxon>
        <taxon>Pristionchus</taxon>
    </lineage>
</organism>
<dbReference type="EMBL" id="BTSY01000002">
    <property type="protein sequence ID" value="GMT13831.1"/>
    <property type="molecule type" value="Genomic_DNA"/>
</dbReference>
<sequence length="107" mass="11803">LADSCRPLLNHFQCRDNLNDCSTLHFDNLGYLSCGIYRMLVAADGYGAGFRDAKVICEETTSGVHELFSIDDVRGKNQLQRGAALLRCEPKSHNGEKIEGDKKKVSG</sequence>
<dbReference type="Proteomes" id="UP001432322">
    <property type="component" value="Unassembled WGS sequence"/>
</dbReference>
<proteinExistence type="predicted"/>